<dbReference type="EMBL" id="JAVHJO010000004">
    <property type="protein sequence ID" value="KAK6541114.1"/>
    <property type="molecule type" value="Genomic_DNA"/>
</dbReference>
<sequence length="68" mass="7669">MSYSSGFPRENPIDSDLRRTDTIALIFIRAAFPSLSTFTQQEVGWISSTSTMVTQTRFGHKQHGFVIT</sequence>
<evidence type="ECO:0000313" key="2">
    <source>
        <dbReference type="Proteomes" id="UP001365542"/>
    </source>
</evidence>
<organism evidence="1 2">
    <name type="scientific">Orbilia ellipsospora</name>
    <dbReference type="NCBI Taxonomy" id="2528407"/>
    <lineage>
        <taxon>Eukaryota</taxon>
        <taxon>Fungi</taxon>
        <taxon>Dikarya</taxon>
        <taxon>Ascomycota</taxon>
        <taxon>Pezizomycotina</taxon>
        <taxon>Orbiliomycetes</taxon>
        <taxon>Orbiliales</taxon>
        <taxon>Orbiliaceae</taxon>
        <taxon>Orbilia</taxon>
    </lineage>
</organism>
<gene>
    <name evidence="1" type="ORF">TWF694_008487</name>
</gene>
<accession>A0AAV9XGT3</accession>
<name>A0AAV9XGT3_9PEZI</name>
<keyword evidence="2" id="KW-1185">Reference proteome</keyword>
<comment type="caution">
    <text evidence="1">The sequence shown here is derived from an EMBL/GenBank/DDBJ whole genome shotgun (WGS) entry which is preliminary data.</text>
</comment>
<dbReference type="Proteomes" id="UP001365542">
    <property type="component" value="Unassembled WGS sequence"/>
</dbReference>
<reference evidence="1 2" key="1">
    <citation type="submission" date="2019-10" db="EMBL/GenBank/DDBJ databases">
        <authorList>
            <person name="Palmer J.M."/>
        </authorList>
    </citation>
    <scope>NUCLEOTIDE SEQUENCE [LARGE SCALE GENOMIC DNA]</scope>
    <source>
        <strain evidence="1 2">TWF694</strain>
    </source>
</reference>
<protein>
    <submittedName>
        <fullName evidence="1">Uncharacterized protein</fullName>
    </submittedName>
</protein>
<evidence type="ECO:0000313" key="1">
    <source>
        <dbReference type="EMBL" id="KAK6541114.1"/>
    </source>
</evidence>
<proteinExistence type="predicted"/>
<dbReference type="AlphaFoldDB" id="A0AAV9XGT3"/>